<protein>
    <submittedName>
        <fullName evidence="1">Uncharacterized protein</fullName>
    </submittedName>
</protein>
<comment type="caution">
    <text evidence="1">The sequence shown here is derived from an EMBL/GenBank/DDBJ whole genome shotgun (WGS) entry which is preliminary data.</text>
</comment>
<dbReference type="EMBL" id="JAJSOF020000001">
    <property type="protein sequence ID" value="KAJ4451379.1"/>
    <property type="molecule type" value="Genomic_DNA"/>
</dbReference>
<dbReference type="Proteomes" id="UP001148838">
    <property type="component" value="Unassembled WGS sequence"/>
</dbReference>
<proteinExistence type="predicted"/>
<accession>A0ABQ8TXE4</accession>
<keyword evidence="2" id="KW-1185">Reference proteome</keyword>
<evidence type="ECO:0000313" key="2">
    <source>
        <dbReference type="Proteomes" id="UP001148838"/>
    </source>
</evidence>
<sequence length="156" mass="17069">MAGLCKGGNEPSGSLKAIFAAPPARARKQTGHAGRVEVEVLLHSVWVVTAAEEQLGACETVSVTCMSTDEQRLFDDAISATRLFSVDGSGDSKVVFGGMRPKIRHRLPDIRLTIGKTTKKPKRIIRTSGDRTSAQAQLWVDRSHTRAELWREVTDQ</sequence>
<name>A0ABQ8TXE4_PERAM</name>
<reference evidence="1 2" key="1">
    <citation type="journal article" date="2022" name="Allergy">
        <title>Genome assembly and annotation of Periplaneta americana reveal a comprehensive cockroach allergen profile.</title>
        <authorList>
            <person name="Wang L."/>
            <person name="Xiong Q."/>
            <person name="Saelim N."/>
            <person name="Wang L."/>
            <person name="Nong W."/>
            <person name="Wan A.T."/>
            <person name="Shi M."/>
            <person name="Liu X."/>
            <person name="Cao Q."/>
            <person name="Hui J.H.L."/>
            <person name="Sookrung N."/>
            <person name="Leung T.F."/>
            <person name="Tungtrongchitr A."/>
            <person name="Tsui S.K.W."/>
        </authorList>
    </citation>
    <scope>NUCLEOTIDE SEQUENCE [LARGE SCALE GENOMIC DNA]</scope>
    <source>
        <strain evidence="1">PWHHKU_190912</strain>
    </source>
</reference>
<gene>
    <name evidence="1" type="ORF">ANN_02841</name>
</gene>
<organism evidence="1 2">
    <name type="scientific">Periplaneta americana</name>
    <name type="common">American cockroach</name>
    <name type="synonym">Blatta americana</name>
    <dbReference type="NCBI Taxonomy" id="6978"/>
    <lineage>
        <taxon>Eukaryota</taxon>
        <taxon>Metazoa</taxon>
        <taxon>Ecdysozoa</taxon>
        <taxon>Arthropoda</taxon>
        <taxon>Hexapoda</taxon>
        <taxon>Insecta</taxon>
        <taxon>Pterygota</taxon>
        <taxon>Neoptera</taxon>
        <taxon>Polyneoptera</taxon>
        <taxon>Dictyoptera</taxon>
        <taxon>Blattodea</taxon>
        <taxon>Blattoidea</taxon>
        <taxon>Blattidae</taxon>
        <taxon>Blattinae</taxon>
        <taxon>Periplaneta</taxon>
    </lineage>
</organism>
<evidence type="ECO:0000313" key="1">
    <source>
        <dbReference type="EMBL" id="KAJ4451379.1"/>
    </source>
</evidence>